<dbReference type="PANTHER" id="PTHR33365:SF11">
    <property type="entry name" value="TAT PATHWAY SIGNAL SEQUENCE"/>
    <property type="match status" value="1"/>
</dbReference>
<evidence type="ECO:0000313" key="4">
    <source>
        <dbReference type="EMBL" id="KAF3036157.1"/>
    </source>
</evidence>
<dbReference type="InterPro" id="IPR021765">
    <property type="entry name" value="UstYa-like"/>
</dbReference>
<dbReference type="Proteomes" id="UP000758155">
    <property type="component" value="Unassembled WGS sequence"/>
</dbReference>
<evidence type="ECO:0000313" key="5">
    <source>
        <dbReference type="Proteomes" id="UP000758155"/>
    </source>
</evidence>
<protein>
    <submittedName>
        <fullName evidence="4">Uncharacterized protein</fullName>
    </submittedName>
</protein>
<keyword evidence="2" id="KW-0560">Oxidoreductase</keyword>
<accession>A0A9P5BZI5</accession>
<dbReference type="OrthoDB" id="3687641at2759"/>
<evidence type="ECO:0000256" key="3">
    <source>
        <dbReference type="ARBA" id="ARBA00035112"/>
    </source>
</evidence>
<comment type="pathway">
    <text evidence="1">Mycotoxin biosynthesis.</text>
</comment>
<dbReference type="AlphaFoldDB" id="A0A9P5BZI5"/>
<evidence type="ECO:0000256" key="2">
    <source>
        <dbReference type="ARBA" id="ARBA00023002"/>
    </source>
</evidence>
<name>A0A9P5BZI5_9PLEO</name>
<dbReference type="GO" id="GO:0016491">
    <property type="term" value="F:oxidoreductase activity"/>
    <property type="evidence" value="ECO:0007669"/>
    <property type="project" value="UniProtKB-KW"/>
</dbReference>
<dbReference type="PANTHER" id="PTHR33365">
    <property type="entry name" value="YALI0B05434P"/>
    <property type="match status" value="1"/>
</dbReference>
<evidence type="ECO:0000256" key="1">
    <source>
        <dbReference type="ARBA" id="ARBA00004685"/>
    </source>
</evidence>
<proteinExistence type="inferred from homology"/>
<dbReference type="Pfam" id="PF11807">
    <property type="entry name" value="UstYa"/>
    <property type="match status" value="1"/>
</dbReference>
<keyword evidence="5" id="KW-1185">Reference proteome</keyword>
<dbReference type="GO" id="GO:0043386">
    <property type="term" value="P:mycotoxin biosynthetic process"/>
    <property type="evidence" value="ECO:0007669"/>
    <property type="project" value="InterPro"/>
</dbReference>
<comment type="caution">
    <text evidence="4">The sequence shown here is derived from an EMBL/GenBank/DDBJ whole genome shotgun (WGS) entry which is preliminary data.</text>
</comment>
<sequence>MPVFAPYKSMHDVSHVDIGDSKMKNDQRYNALRNLDNESDSSTEVGDWDAEDVERSRQTKRKSTWSRVKRCRWVIDTALLLVIVGLLVEKRFTHKHDHQYEFAGDITGFAPKFSQQIVAFKPDPIFAPKNASDFWNKDVQQAWLNIVPAEGLGYVEIKNPTKHDNLPQPIHDYVNSTVFTTSMTHQLHCLYTILNAYNTMTVTLDRPFFQTNPIQQPWHVNHCFEYIRQAIMCAGDVALEGAATTFPLGPNGEDQGGSDGWDAKHVCKDYSQITKYLEEKTINHVKWIS</sequence>
<comment type="similarity">
    <text evidence="3">Belongs to the ustYa family.</text>
</comment>
<reference evidence="4" key="1">
    <citation type="submission" date="2019-04" db="EMBL/GenBank/DDBJ databases">
        <title>Sequencing of skin fungus with MAO and IRED activity.</title>
        <authorList>
            <person name="Marsaioli A.J."/>
            <person name="Bonatto J.M.C."/>
            <person name="Reis Junior O."/>
        </authorList>
    </citation>
    <scope>NUCLEOTIDE SEQUENCE</scope>
    <source>
        <strain evidence="4">28M1</strain>
    </source>
</reference>
<dbReference type="EMBL" id="SWKV01000052">
    <property type="protein sequence ID" value="KAF3036157.1"/>
    <property type="molecule type" value="Genomic_DNA"/>
</dbReference>
<gene>
    <name evidence="4" type="ORF">E8E12_002858</name>
</gene>
<organism evidence="4 5">
    <name type="scientific">Didymella heteroderae</name>
    <dbReference type="NCBI Taxonomy" id="1769908"/>
    <lineage>
        <taxon>Eukaryota</taxon>
        <taxon>Fungi</taxon>
        <taxon>Dikarya</taxon>
        <taxon>Ascomycota</taxon>
        <taxon>Pezizomycotina</taxon>
        <taxon>Dothideomycetes</taxon>
        <taxon>Pleosporomycetidae</taxon>
        <taxon>Pleosporales</taxon>
        <taxon>Pleosporineae</taxon>
        <taxon>Didymellaceae</taxon>
        <taxon>Didymella</taxon>
    </lineage>
</organism>